<proteinExistence type="predicted"/>
<reference evidence="1" key="1">
    <citation type="submission" date="2020-09" db="EMBL/GenBank/DDBJ databases">
        <title>A novel bacterium of genus Paenibacillus, isolated from South China Sea.</title>
        <authorList>
            <person name="Huang H."/>
            <person name="Mo K."/>
            <person name="Hu Y."/>
        </authorList>
    </citation>
    <scope>NUCLEOTIDE SEQUENCE</scope>
    <source>
        <strain evidence="1">IB182496</strain>
    </source>
</reference>
<evidence type="ECO:0000313" key="1">
    <source>
        <dbReference type="EMBL" id="MBD2846040.1"/>
    </source>
</evidence>
<organism evidence="1 2">
    <name type="scientific">Paenibacillus sabuli</name>
    <dbReference type="NCBI Taxonomy" id="2772509"/>
    <lineage>
        <taxon>Bacteria</taxon>
        <taxon>Bacillati</taxon>
        <taxon>Bacillota</taxon>
        <taxon>Bacilli</taxon>
        <taxon>Bacillales</taxon>
        <taxon>Paenibacillaceae</taxon>
        <taxon>Paenibacillus</taxon>
    </lineage>
</organism>
<dbReference type="Proteomes" id="UP000621560">
    <property type="component" value="Unassembled WGS sequence"/>
</dbReference>
<evidence type="ECO:0000313" key="2">
    <source>
        <dbReference type="Proteomes" id="UP000621560"/>
    </source>
</evidence>
<sequence length="64" mass="7400">MDMQTVSLSRIVEELVPEMVPFLTEQELQLSIVLRDGLAELHPEDAVEIVHQSIYELQKQVMLH</sequence>
<comment type="caution">
    <text evidence="1">The sequence shown here is derived from an EMBL/GenBank/DDBJ whole genome shotgun (WGS) entry which is preliminary data.</text>
</comment>
<dbReference type="AlphaFoldDB" id="A0A927BUS8"/>
<accession>A0A927BUS8</accession>
<dbReference type="EMBL" id="JACXIZ010000020">
    <property type="protein sequence ID" value="MBD2846040.1"/>
    <property type="molecule type" value="Genomic_DNA"/>
</dbReference>
<protein>
    <submittedName>
        <fullName evidence="1">Uncharacterized protein</fullName>
    </submittedName>
</protein>
<name>A0A927BUS8_9BACL</name>
<gene>
    <name evidence="1" type="ORF">IDH44_12615</name>
</gene>
<keyword evidence="2" id="KW-1185">Reference proteome</keyword>